<evidence type="ECO:0000313" key="3">
    <source>
        <dbReference type="Proteomes" id="UP000010296"/>
    </source>
</evidence>
<dbReference type="GeneID" id="302706523"/>
<dbReference type="AlphaFoldDB" id="E6LDS9"/>
<protein>
    <submittedName>
        <fullName evidence="2">Prepilin-type cleavage/methylation N-terminal domain protein</fullName>
    </submittedName>
</protein>
<sequence length="146" mass="16984">MEISRQRKGFTLIETCIVLGLFLSMSYISLIELNTTRESLIANQFFQNFEREVKLQQQESLIKNKKLGFRYINGFILFREGNAQHRLFLPANISVKGGNYVEFTFNQNGHSKETFNLPFQITVGDLTKKVTYKFKFGSGNFEKEFS</sequence>
<proteinExistence type="predicted"/>
<dbReference type="HOGENOM" id="CLU_1774534_0_0_9"/>
<keyword evidence="1" id="KW-0472">Membrane</keyword>
<dbReference type="Proteomes" id="UP000010296">
    <property type="component" value="Unassembled WGS sequence"/>
</dbReference>
<evidence type="ECO:0000256" key="1">
    <source>
        <dbReference type="SAM" id="Phobius"/>
    </source>
</evidence>
<reference evidence="2 3" key="1">
    <citation type="submission" date="2010-12" db="EMBL/GenBank/DDBJ databases">
        <authorList>
            <person name="Muzny D."/>
            <person name="Qin X."/>
            <person name="Deng J."/>
            <person name="Jiang H."/>
            <person name="Liu Y."/>
            <person name="Qu J."/>
            <person name="Song X.-Z."/>
            <person name="Zhang L."/>
            <person name="Thornton R."/>
            <person name="Coyle M."/>
            <person name="Francisco L."/>
            <person name="Jackson L."/>
            <person name="Javaid M."/>
            <person name="Korchina V."/>
            <person name="Kovar C."/>
            <person name="Mata R."/>
            <person name="Mathew T."/>
            <person name="Ngo R."/>
            <person name="Nguyen L."/>
            <person name="Nguyen N."/>
            <person name="Okwuonu G."/>
            <person name="Ongeri F."/>
            <person name="Pham C."/>
            <person name="Simmons D."/>
            <person name="Wilczek-Boney K."/>
            <person name="Hale W."/>
            <person name="Jakkamsetti A."/>
            <person name="Pham P."/>
            <person name="Ruth R."/>
            <person name="San Lucas F."/>
            <person name="Warren J."/>
            <person name="Zhang J."/>
            <person name="Zhao Z."/>
            <person name="Zhou C."/>
            <person name="Zhu D."/>
            <person name="Lee S."/>
            <person name="Bess C."/>
            <person name="Blankenburg K."/>
            <person name="Forbes L."/>
            <person name="Fu Q."/>
            <person name="Gubbala S."/>
            <person name="Hirani K."/>
            <person name="Jayaseelan J.C."/>
            <person name="Lara F."/>
            <person name="Munidasa M."/>
            <person name="Palculict T."/>
            <person name="Patil S."/>
            <person name="Pu L.-L."/>
            <person name="Saada N."/>
            <person name="Tang L."/>
            <person name="Weissenberger G."/>
            <person name="Zhu Y."/>
            <person name="Hemphill L."/>
            <person name="Shang Y."/>
            <person name="Youmans B."/>
            <person name="Ayvaz T."/>
            <person name="Ross M."/>
            <person name="Santibanez J."/>
            <person name="Aqrawi P."/>
            <person name="Gross S."/>
            <person name="Joshi V."/>
            <person name="Fowler G."/>
            <person name="Nazareth L."/>
            <person name="Reid J."/>
            <person name="Worley K."/>
            <person name="Petrosino J."/>
            <person name="Highlander S."/>
            <person name="Gibbs R."/>
        </authorList>
    </citation>
    <scope>NUCLEOTIDE SEQUENCE [LARGE SCALE GENOMIC DNA]</scope>
    <source>
        <strain evidence="3">DSM 15952 / CCUG 50447 / LMG 22039 / TP 1.5</strain>
    </source>
</reference>
<feature type="transmembrane region" description="Helical" evidence="1">
    <location>
        <begin position="12"/>
        <end position="30"/>
    </location>
</feature>
<dbReference type="OrthoDB" id="2199641at2"/>
<dbReference type="EMBL" id="AEPV01000018">
    <property type="protein sequence ID" value="EFU74668.1"/>
    <property type="molecule type" value="Genomic_DNA"/>
</dbReference>
<keyword evidence="1" id="KW-0812">Transmembrane</keyword>
<evidence type="ECO:0000313" key="2">
    <source>
        <dbReference type="EMBL" id="EFU74668.1"/>
    </source>
</evidence>
<name>E6LDS9_ENTI1</name>
<dbReference type="RefSeq" id="WP_007207540.1">
    <property type="nucleotide sequence ID" value="NZ_GL622241.1"/>
</dbReference>
<organism evidence="2 3">
    <name type="scientific">Enterococcus italicus (strain DSM 15952 / CCUG 50447 / LMG 22039 / TP 1.5)</name>
    <dbReference type="NCBI Taxonomy" id="888064"/>
    <lineage>
        <taxon>Bacteria</taxon>
        <taxon>Bacillati</taxon>
        <taxon>Bacillota</taxon>
        <taxon>Bacilli</taxon>
        <taxon>Lactobacillales</taxon>
        <taxon>Enterococcaceae</taxon>
        <taxon>Enterococcus</taxon>
    </lineage>
</organism>
<dbReference type="STRING" id="888064.HMPREF9088_0519"/>
<comment type="caution">
    <text evidence="2">The sequence shown here is derived from an EMBL/GenBank/DDBJ whole genome shotgun (WGS) entry which is preliminary data.</text>
</comment>
<keyword evidence="1" id="KW-1133">Transmembrane helix</keyword>
<accession>E6LDS9</accession>
<gene>
    <name evidence="2" type="ORF">HMPREF9088_0519</name>
</gene>
<keyword evidence="3" id="KW-1185">Reference proteome</keyword>